<organism evidence="2 3">
    <name type="scientific">Cyclotella cryptica</name>
    <dbReference type="NCBI Taxonomy" id="29204"/>
    <lineage>
        <taxon>Eukaryota</taxon>
        <taxon>Sar</taxon>
        <taxon>Stramenopiles</taxon>
        <taxon>Ochrophyta</taxon>
        <taxon>Bacillariophyta</taxon>
        <taxon>Coscinodiscophyceae</taxon>
        <taxon>Thalassiosirophycidae</taxon>
        <taxon>Stephanodiscales</taxon>
        <taxon>Stephanodiscaceae</taxon>
        <taxon>Cyclotella</taxon>
    </lineage>
</organism>
<feature type="region of interest" description="Disordered" evidence="1">
    <location>
        <begin position="118"/>
        <end position="137"/>
    </location>
</feature>
<evidence type="ECO:0000256" key="1">
    <source>
        <dbReference type="SAM" id="MobiDB-lite"/>
    </source>
</evidence>
<feature type="compositionally biased region" description="Basic and acidic residues" evidence="1">
    <location>
        <begin position="118"/>
        <end position="127"/>
    </location>
</feature>
<evidence type="ECO:0000313" key="3">
    <source>
        <dbReference type="Proteomes" id="UP001516023"/>
    </source>
</evidence>
<keyword evidence="3" id="KW-1185">Reference proteome</keyword>
<dbReference type="Proteomes" id="UP001516023">
    <property type="component" value="Unassembled WGS sequence"/>
</dbReference>
<name>A0ABD3QV49_9STRA</name>
<protein>
    <submittedName>
        <fullName evidence="2">Uncharacterized protein</fullName>
    </submittedName>
</protein>
<sequence length="137" mass="16038">MHGCVRGERQVEFNGHERETHKQLLEKDSESNLRKLSSDGRNIRSRDITHAKTHILNRLYLRTLVLKSEIIHDDCKEYIFGHEMKQLLESACSKVQESSELRIYAVPFMKARDETFAKRTATTEKRNTRPSTSQEHV</sequence>
<reference evidence="2 3" key="1">
    <citation type="journal article" date="2020" name="G3 (Bethesda)">
        <title>Improved Reference Genome for Cyclotella cryptica CCMP332, a Model for Cell Wall Morphogenesis, Salinity Adaptation, and Lipid Production in Diatoms (Bacillariophyta).</title>
        <authorList>
            <person name="Roberts W.R."/>
            <person name="Downey K.M."/>
            <person name="Ruck E.C."/>
            <person name="Traller J.C."/>
            <person name="Alverson A.J."/>
        </authorList>
    </citation>
    <scope>NUCLEOTIDE SEQUENCE [LARGE SCALE GENOMIC DNA]</scope>
    <source>
        <strain evidence="2 3">CCMP332</strain>
    </source>
</reference>
<comment type="caution">
    <text evidence="2">The sequence shown here is derived from an EMBL/GenBank/DDBJ whole genome shotgun (WGS) entry which is preliminary data.</text>
</comment>
<dbReference type="EMBL" id="JABMIG020000009">
    <property type="protein sequence ID" value="KAL3804152.1"/>
    <property type="molecule type" value="Genomic_DNA"/>
</dbReference>
<evidence type="ECO:0000313" key="2">
    <source>
        <dbReference type="EMBL" id="KAL3804152.1"/>
    </source>
</evidence>
<dbReference type="AlphaFoldDB" id="A0ABD3QV49"/>
<gene>
    <name evidence="2" type="ORF">HJC23_013671</name>
</gene>
<proteinExistence type="predicted"/>
<accession>A0ABD3QV49</accession>